<protein>
    <submittedName>
        <fullName evidence="2">Amidase</fullName>
    </submittedName>
</protein>
<evidence type="ECO:0000259" key="1">
    <source>
        <dbReference type="Pfam" id="PF01425"/>
    </source>
</evidence>
<dbReference type="Pfam" id="PF01425">
    <property type="entry name" value="Amidase"/>
    <property type="match status" value="1"/>
</dbReference>
<dbReference type="InterPro" id="IPR036928">
    <property type="entry name" value="AS_sf"/>
</dbReference>
<dbReference type="InterPro" id="IPR000120">
    <property type="entry name" value="Amidase"/>
</dbReference>
<proteinExistence type="predicted"/>
<evidence type="ECO:0000313" key="3">
    <source>
        <dbReference type="Proteomes" id="UP001596492"/>
    </source>
</evidence>
<evidence type="ECO:0000313" key="2">
    <source>
        <dbReference type="EMBL" id="MFC7290309.1"/>
    </source>
</evidence>
<dbReference type="PANTHER" id="PTHR11895:SF67">
    <property type="entry name" value="AMIDASE DOMAIN-CONTAINING PROTEIN"/>
    <property type="match status" value="1"/>
</dbReference>
<comment type="caution">
    <text evidence="2">The sequence shown here is derived from an EMBL/GenBank/DDBJ whole genome shotgun (WGS) entry which is preliminary data.</text>
</comment>
<dbReference type="InterPro" id="IPR023631">
    <property type="entry name" value="Amidase_dom"/>
</dbReference>
<sequence>MTPIERFQYYRDRIQSLNPQLNAFVSLRFEEAEADAEASQQRHDNGRALSPIDGWCIGVKANIAVKGMPHHAGIAAYKDVIAPEDAVAVARLRAAGAVILGIVNMHEGALGATTDNEAFGRTQNPWKHGYTPGGSSGGSGSAVSATLCDVALGSDTMGSVRIPSAYCGVQGHKPTTHLVPDDGVIALSYTLDHVGPHARSVDELAAVLAVLSDQAVVTQKVDLSDLRIGIWDGAGDVALDGDVEAGFANVVAKLKSAGASLESVTPPEYLYGKSRRAGLLISECEAAEVHAEKLAENPDGFSPLFRKLMAWGVARPAQELKDAYAHVKAVRDAAKAVFERFDFVIAPTAPQNAFSFDADVPANQADFTAWADFAALPASAVYTGVSENGLPLSCQVMGPEGADARTLSAASALERLFGQPPAPSI</sequence>
<name>A0ABW2IGV1_9PROT</name>
<dbReference type="PANTHER" id="PTHR11895">
    <property type="entry name" value="TRANSAMIDASE"/>
    <property type="match status" value="1"/>
</dbReference>
<dbReference type="RefSeq" id="WP_382165097.1">
    <property type="nucleotide sequence ID" value="NZ_JBHTBR010000002.1"/>
</dbReference>
<dbReference type="SUPFAM" id="SSF75304">
    <property type="entry name" value="Amidase signature (AS) enzymes"/>
    <property type="match status" value="1"/>
</dbReference>
<reference evidence="3" key="1">
    <citation type="journal article" date="2019" name="Int. J. Syst. Evol. Microbiol.">
        <title>The Global Catalogue of Microorganisms (GCM) 10K type strain sequencing project: providing services to taxonomists for standard genome sequencing and annotation.</title>
        <authorList>
            <consortium name="The Broad Institute Genomics Platform"/>
            <consortium name="The Broad Institute Genome Sequencing Center for Infectious Disease"/>
            <person name="Wu L."/>
            <person name="Ma J."/>
        </authorList>
    </citation>
    <scope>NUCLEOTIDE SEQUENCE [LARGE SCALE GENOMIC DNA]</scope>
    <source>
        <strain evidence="3">CCUG 51308</strain>
    </source>
</reference>
<feature type="domain" description="Amidase" evidence="1">
    <location>
        <begin position="8"/>
        <end position="407"/>
    </location>
</feature>
<dbReference type="EMBL" id="JBHTBR010000002">
    <property type="protein sequence ID" value="MFC7290309.1"/>
    <property type="molecule type" value="Genomic_DNA"/>
</dbReference>
<organism evidence="2 3">
    <name type="scientific">Hirschia litorea</name>
    <dbReference type="NCBI Taxonomy" id="1199156"/>
    <lineage>
        <taxon>Bacteria</taxon>
        <taxon>Pseudomonadati</taxon>
        <taxon>Pseudomonadota</taxon>
        <taxon>Alphaproteobacteria</taxon>
        <taxon>Hyphomonadales</taxon>
        <taxon>Hyphomonadaceae</taxon>
        <taxon>Hirschia</taxon>
    </lineage>
</organism>
<gene>
    <name evidence="2" type="ORF">ACFQS8_01655</name>
</gene>
<dbReference type="Proteomes" id="UP001596492">
    <property type="component" value="Unassembled WGS sequence"/>
</dbReference>
<dbReference type="Gene3D" id="3.90.1300.10">
    <property type="entry name" value="Amidase signature (AS) domain"/>
    <property type="match status" value="1"/>
</dbReference>
<accession>A0ABW2IGV1</accession>
<keyword evidence="3" id="KW-1185">Reference proteome</keyword>